<dbReference type="AlphaFoldDB" id="A0A482XFD2"/>
<dbReference type="SUPFAM" id="SSF52129">
    <property type="entry name" value="Caspase-like"/>
    <property type="match status" value="1"/>
</dbReference>
<dbReference type="PANTHER" id="PTHR22576:SF37">
    <property type="entry name" value="MUCOSA-ASSOCIATED LYMPHOID TISSUE LYMPHOMA TRANSLOCATION PROTEIN 1"/>
    <property type="match status" value="1"/>
</dbReference>
<dbReference type="Proteomes" id="UP000291343">
    <property type="component" value="Unassembled WGS sequence"/>
</dbReference>
<feature type="domain" description="Peptidase C14 caspase" evidence="1">
    <location>
        <begin position="1"/>
        <end position="167"/>
    </location>
</feature>
<dbReference type="GO" id="GO:0006508">
    <property type="term" value="P:proteolysis"/>
    <property type="evidence" value="ECO:0007669"/>
    <property type="project" value="InterPro"/>
</dbReference>
<protein>
    <recommendedName>
        <fullName evidence="1">Peptidase C14 caspase domain-containing protein</fullName>
    </recommendedName>
</protein>
<name>A0A482XFD2_LAOST</name>
<comment type="caution">
    <text evidence="2">The sequence shown here is derived from an EMBL/GenBank/DDBJ whole genome shotgun (WGS) entry which is preliminary data.</text>
</comment>
<dbReference type="Pfam" id="PF00656">
    <property type="entry name" value="Peptidase_C14"/>
    <property type="match status" value="1"/>
</dbReference>
<dbReference type="Gene3D" id="3.40.50.1460">
    <property type="match status" value="1"/>
</dbReference>
<dbReference type="OrthoDB" id="6578460at2759"/>
<dbReference type="GO" id="GO:0004197">
    <property type="term" value="F:cysteine-type endopeptidase activity"/>
    <property type="evidence" value="ECO:0007669"/>
    <property type="project" value="InterPro"/>
</dbReference>
<dbReference type="InParanoid" id="A0A482XFD2"/>
<dbReference type="STRING" id="195883.A0A482XFD2"/>
<dbReference type="InterPro" id="IPR029030">
    <property type="entry name" value="Caspase-like_dom_sf"/>
</dbReference>
<evidence type="ECO:0000259" key="1">
    <source>
        <dbReference type="Pfam" id="PF00656"/>
    </source>
</evidence>
<dbReference type="InterPro" id="IPR011600">
    <property type="entry name" value="Pept_C14_caspase"/>
</dbReference>
<dbReference type="EMBL" id="QKKF02010319">
    <property type="protein sequence ID" value="RZF44745.1"/>
    <property type="molecule type" value="Genomic_DNA"/>
</dbReference>
<organism evidence="2 3">
    <name type="scientific">Laodelphax striatellus</name>
    <name type="common">Small brown planthopper</name>
    <name type="synonym">Delphax striatella</name>
    <dbReference type="NCBI Taxonomy" id="195883"/>
    <lineage>
        <taxon>Eukaryota</taxon>
        <taxon>Metazoa</taxon>
        <taxon>Ecdysozoa</taxon>
        <taxon>Arthropoda</taxon>
        <taxon>Hexapoda</taxon>
        <taxon>Insecta</taxon>
        <taxon>Pterygota</taxon>
        <taxon>Neoptera</taxon>
        <taxon>Paraneoptera</taxon>
        <taxon>Hemiptera</taxon>
        <taxon>Auchenorrhyncha</taxon>
        <taxon>Fulgoroidea</taxon>
        <taxon>Delphacidae</taxon>
        <taxon>Criomorphinae</taxon>
        <taxon>Laodelphax</taxon>
    </lineage>
</organism>
<dbReference type="SMR" id="A0A482XFD2"/>
<accession>A0A482XFD2</accession>
<dbReference type="InterPro" id="IPR052039">
    <property type="entry name" value="Caspase-related_regulators"/>
</dbReference>
<gene>
    <name evidence="2" type="ORF">LSTR_LSTR000697</name>
</gene>
<evidence type="ECO:0000313" key="2">
    <source>
        <dbReference type="EMBL" id="RZF44745.1"/>
    </source>
</evidence>
<keyword evidence="3" id="KW-1185">Reference proteome</keyword>
<reference evidence="2 3" key="1">
    <citation type="journal article" date="2017" name="Gigascience">
        <title>Genome sequence of the small brown planthopper, Laodelphax striatellus.</title>
        <authorList>
            <person name="Zhu J."/>
            <person name="Jiang F."/>
            <person name="Wang X."/>
            <person name="Yang P."/>
            <person name="Bao Y."/>
            <person name="Zhao W."/>
            <person name="Wang W."/>
            <person name="Lu H."/>
            <person name="Wang Q."/>
            <person name="Cui N."/>
            <person name="Li J."/>
            <person name="Chen X."/>
            <person name="Luo L."/>
            <person name="Yu J."/>
            <person name="Kang L."/>
            <person name="Cui F."/>
        </authorList>
    </citation>
    <scope>NUCLEOTIDE SEQUENCE [LARGE SCALE GENOMIC DNA]</scope>
    <source>
        <strain evidence="2">Lst14</strain>
    </source>
</reference>
<evidence type="ECO:0000313" key="3">
    <source>
        <dbReference type="Proteomes" id="UP000291343"/>
    </source>
</evidence>
<dbReference type="PANTHER" id="PTHR22576">
    <property type="entry name" value="MUCOSA ASSOCIATED LYMPHOID TISSUE LYMPHOMA TRANSLOCATION PROTEIN 1/PARACASPASE"/>
    <property type="match status" value="1"/>
</dbReference>
<sequence length="325" mass="38118">MINAVKWFCKSLPSKAYAFFYFVGHGFKLNNRYMMPVDCPPVNDVCHTDCFSDAFLEKEFMECNTQLIVIVFDMCLKVLKGNAKLENIKEPVCEYSRDNLSGSILQCFATSSQLESYETVKRDHGLYFSHLRKFLEKDIPVTRVFREAHREFNENERVKQKPCMFCDDADRFCLTDPVDGNSELKEKIREVYRIPSKQKLKFKKVDYDMTVEIRPFKGCFLNAVELWLPLSKWNLKLEWNCIHHNAKDTKHSKISYRVEEGAVVQTLYDLQKAKYDLHVSIHLLKQSKIDKSQMEIVDSAIMDLGSFMIMPARLWYKKEEADSES</sequence>
<proteinExistence type="predicted"/>